<sequence length="250" mass="26440">MTLYLGIITAYGAVAVLAWLAALLYPRLIPATAPTFVDHRWKTAGLFALATAGMATLSFMAGRGFLVTGDSAAVAVLNQIVIFAPVIAYALYCRTPALVLVPRKNTARSLAIGLGIAILGLTAFYSSIGRWDDLPLLGSTVLSGEAISIAARSLLRCLFVGAFLALVAEGWSKRTALLLPGLAIALLQLPALFEDGFSAGWLGLLVAHVVLVAGLLSAILATRNIVWFWPVLAVLNMMQFSVMQDTVGPR</sequence>
<feature type="transmembrane region" description="Helical" evidence="1">
    <location>
        <begin position="6"/>
        <end position="25"/>
    </location>
</feature>
<name>A0A418NV63_9SPHN</name>
<dbReference type="OrthoDB" id="9854525at2"/>
<feature type="transmembrane region" description="Helical" evidence="1">
    <location>
        <begin position="175"/>
        <end position="193"/>
    </location>
</feature>
<feature type="transmembrane region" description="Helical" evidence="1">
    <location>
        <begin position="146"/>
        <end position="168"/>
    </location>
</feature>
<feature type="transmembrane region" description="Helical" evidence="1">
    <location>
        <begin position="46"/>
        <end position="66"/>
    </location>
</feature>
<dbReference type="Proteomes" id="UP000286576">
    <property type="component" value="Unassembled WGS sequence"/>
</dbReference>
<keyword evidence="1" id="KW-1133">Transmembrane helix</keyword>
<organism evidence="2 3">
    <name type="scientific">Aurantiacibacter zhengii</name>
    <dbReference type="NCBI Taxonomy" id="2307003"/>
    <lineage>
        <taxon>Bacteria</taxon>
        <taxon>Pseudomonadati</taxon>
        <taxon>Pseudomonadota</taxon>
        <taxon>Alphaproteobacteria</taxon>
        <taxon>Sphingomonadales</taxon>
        <taxon>Erythrobacteraceae</taxon>
        <taxon>Aurantiacibacter</taxon>
    </lineage>
</organism>
<protein>
    <recommendedName>
        <fullName evidence="4">CPBP family intramembrane metalloprotease</fullName>
    </recommendedName>
</protein>
<dbReference type="EMBL" id="QXFL01000002">
    <property type="protein sequence ID" value="RIV87824.1"/>
    <property type="molecule type" value="Genomic_DNA"/>
</dbReference>
<proteinExistence type="predicted"/>
<gene>
    <name evidence="2" type="ORF">D2V07_05740</name>
</gene>
<comment type="caution">
    <text evidence="2">The sequence shown here is derived from an EMBL/GenBank/DDBJ whole genome shotgun (WGS) entry which is preliminary data.</text>
</comment>
<accession>A0A418NV63</accession>
<dbReference type="AlphaFoldDB" id="A0A418NV63"/>
<evidence type="ECO:0000313" key="2">
    <source>
        <dbReference type="EMBL" id="RIV87824.1"/>
    </source>
</evidence>
<keyword evidence="1" id="KW-0472">Membrane</keyword>
<keyword evidence="3" id="KW-1185">Reference proteome</keyword>
<feature type="transmembrane region" description="Helical" evidence="1">
    <location>
        <begin position="105"/>
        <end position="126"/>
    </location>
</feature>
<keyword evidence="1" id="KW-0812">Transmembrane</keyword>
<reference evidence="2 3" key="1">
    <citation type="submission" date="2018-08" db="EMBL/GenBank/DDBJ databases">
        <title>Erythrobacter zhengii sp.nov., a bacterium isolated from deep-sea sediment.</title>
        <authorList>
            <person name="Fang C."/>
            <person name="Wu Y.-H."/>
            <person name="Sun C."/>
            <person name="Wang H."/>
            <person name="Cheng H."/>
            <person name="Meng F.-X."/>
            <person name="Wang C.-S."/>
            <person name="Xu X.-W."/>
        </authorList>
    </citation>
    <scope>NUCLEOTIDE SEQUENCE [LARGE SCALE GENOMIC DNA]</scope>
    <source>
        <strain evidence="2 3">V18</strain>
    </source>
</reference>
<feature type="transmembrane region" description="Helical" evidence="1">
    <location>
        <begin position="199"/>
        <end position="219"/>
    </location>
</feature>
<evidence type="ECO:0000256" key="1">
    <source>
        <dbReference type="SAM" id="Phobius"/>
    </source>
</evidence>
<dbReference type="RefSeq" id="WP_119585622.1">
    <property type="nucleotide sequence ID" value="NZ_CAWODQ010000012.1"/>
</dbReference>
<feature type="transmembrane region" description="Helical" evidence="1">
    <location>
        <begin position="226"/>
        <end position="243"/>
    </location>
</feature>
<feature type="transmembrane region" description="Helical" evidence="1">
    <location>
        <begin position="72"/>
        <end position="93"/>
    </location>
</feature>
<evidence type="ECO:0008006" key="4">
    <source>
        <dbReference type="Google" id="ProtNLM"/>
    </source>
</evidence>
<evidence type="ECO:0000313" key="3">
    <source>
        <dbReference type="Proteomes" id="UP000286576"/>
    </source>
</evidence>